<organism evidence="2 3">
    <name type="scientific">Dankookia rubra</name>
    <dbReference type="NCBI Taxonomy" id="1442381"/>
    <lineage>
        <taxon>Bacteria</taxon>
        <taxon>Pseudomonadati</taxon>
        <taxon>Pseudomonadota</taxon>
        <taxon>Alphaproteobacteria</taxon>
        <taxon>Acetobacterales</taxon>
        <taxon>Roseomonadaceae</taxon>
        <taxon>Dankookia</taxon>
    </lineage>
</organism>
<evidence type="ECO:0000313" key="3">
    <source>
        <dbReference type="Proteomes" id="UP000295096"/>
    </source>
</evidence>
<dbReference type="InterPro" id="IPR014880">
    <property type="entry name" value="SoxZ_dom"/>
</dbReference>
<feature type="domain" description="Sulphur oxidation protein SoxZ" evidence="1">
    <location>
        <begin position="9"/>
        <end position="100"/>
    </location>
</feature>
<dbReference type="EMBL" id="SMSJ01000007">
    <property type="protein sequence ID" value="TDH63093.1"/>
    <property type="molecule type" value="Genomic_DNA"/>
</dbReference>
<dbReference type="InterPro" id="IPR030995">
    <property type="entry name" value="SoxZ"/>
</dbReference>
<comment type="caution">
    <text evidence="2">The sequence shown here is derived from an EMBL/GenBank/DDBJ whole genome shotgun (WGS) entry which is preliminary data.</text>
</comment>
<dbReference type="Proteomes" id="UP000295096">
    <property type="component" value="Unassembled WGS sequence"/>
</dbReference>
<dbReference type="Gene3D" id="2.60.40.10">
    <property type="entry name" value="Immunoglobulins"/>
    <property type="match status" value="1"/>
</dbReference>
<keyword evidence="3" id="KW-1185">Reference proteome</keyword>
<protein>
    <submittedName>
        <fullName evidence="2">Thiosulfate oxidation carrier complex protein SoxZ</fullName>
    </submittedName>
</protein>
<dbReference type="InterPro" id="IPR013783">
    <property type="entry name" value="Ig-like_fold"/>
</dbReference>
<dbReference type="SUPFAM" id="SSF81296">
    <property type="entry name" value="E set domains"/>
    <property type="match status" value="1"/>
</dbReference>
<evidence type="ECO:0000259" key="1">
    <source>
        <dbReference type="Pfam" id="PF08770"/>
    </source>
</evidence>
<dbReference type="NCBIfam" id="TIGR04490">
    <property type="entry name" value="SoxZ_true"/>
    <property type="match status" value="1"/>
</dbReference>
<dbReference type="Pfam" id="PF08770">
    <property type="entry name" value="SoxZ"/>
    <property type="match status" value="1"/>
</dbReference>
<dbReference type="InterPro" id="IPR014756">
    <property type="entry name" value="Ig_E-set"/>
</dbReference>
<dbReference type="AlphaFoldDB" id="A0A4R5QJ63"/>
<accession>A0A4R5QJ63</accession>
<dbReference type="OrthoDB" id="9795530at2"/>
<sequence length="106" mass="12014">MARTLLRVPATVTRGEVVEIRTLIQHPMETGFRSGENGRMLSRDIIRRFTCLYNNRPVFEAELHPAIAANPYLTFTLRVDESGILAFTWEGDNGFSQTETRTLTVA</sequence>
<reference evidence="2 3" key="1">
    <citation type="journal article" date="2016" name="J. Microbiol.">
        <title>Dankookia rubra gen. nov., sp. nov., an alphaproteobacterium isolated from sediment of a shallow stream.</title>
        <authorList>
            <person name="Kim W.H."/>
            <person name="Kim D.H."/>
            <person name="Kang K."/>
            <person name="Ahn T.Y."/>
        </authorList>
    </citation>
    <scope>NUCLEOTIDE SEQUENCE [LARGE SCALE GENOMIC DNA]</scope>
    <source>
        <strain evidence="2 3">JCM30602</strain>
    </source>
</reference>
<dbReference type="RefSeq" id="WP_133288239.1">
    <property type="nucleotide sequence ID" value="NZ_SMSJ01000007.1"/>
</dbReference>
<gene>
    <name evidence="2" type="primary">soxZ</name>
    <name evidence="2" type="ORF">E2C06_08890</name>
</gene>
<name>A0A4R5QJ63_9PROT</name>
<proteinExistence type="predicted"/>
<evidence type="ECO:0000313" key="2">
    <source>
        <dbReference type="EMBL" id="TDH63093.1"/>
    </source>
</evidence>